<reference evidence="3" key="2">
    <citation type="submission" date="2014-06" db="EMBL/GenBank/DDBJ databases">
        <title>The complete genome of Blastobotrys (Arxula) adeninivorans LS3 - a yeast of biotechnological interest.</title>
        <authorList>
            <person name="Kunze G."/>
            <person name="Gaillardin C."/>
            <person name="Czernicka M."/>
            <person name="Durrens P."/>
            <person name="Martin T."/>
            <person name="Boer E."/>
            <person name="Gabaldon T."/>
            <person name="Cruz J."/>
            <person name="Talla E."/>
            <person name="Marck C."/>
            <person name="Goffeau A."/>
            <person name="Barbe V."/>
            <person name="Baret P."/>
            <person name="Baronian K."/>
            <person name="Beier S."/>
            <person name="Bleykasten C."/>
            <person name="Bode R."/>
            <person name="Casaregola S."/>
            <person name="Despons L."/>
            <person name="Fairhead C."/>
            <person name="Giersberg M."/>
            <person name="Gierski P."/>
            <person name="Hahnel U."/>
            <person name="Hartmann A."/>
            <person name="Jankowska D."/>
            <person name="Jubin C."/>
            <person name="Jung P."/>
            <person name="Lafontaine I."/>
            <person name="Leh-Louis V."/>
            <person name="Lemaire M."/>
            <person name="Marcet-Houben M."/>
            <person name="Mascher M."/>
            <person name="Morel G."/>
            <person name="Richard G.-F."/>
            <person name="Riechen J."/>
            <person name="Sacerdot C."/>
            <person name="Sarkar A."/>
            <person name="Savel G."/>
            <person name="Schacherer J."/>
            <person name="Sherman D."/>
            <person name="Straub M.-L."/>
            <person name="Stein N."/>
            <person name="Thierry A."/>
            <person name="Trautwein-Schult A."/>
            <person name="Westhof E."/>
            <person name="Worch S."/>
            <person name="Dujon B."/>
            <person name="Souciet J.-L."/>
            <person name="Wincker P."/>
            <person name="Scholz U."/>
            <person name="Neuveglise N."/>
        </authorList>
    </citation>
    <scope>NUCLEOTIDE SEQUENCE</scope>
    <source>
        <strain evidence="3">LS3</strain>
    </source>
</reference>
<dbReference type="GO" id="GO:0005802">
    <property type="term" value="C:trans-Golgi network"/>
    <property type="evidence" value="ECO:0007669"/>
    <property type="project" value="TreeGrafter"/>
</dbReference>
<dbReference type="InterPro" id="IPR039156">
    <property type="entry name" value="PHAF1/BROMI"/>
</dbReference>
<dbReference type="GO" id="GO:0043001">
    <property type="term" value="P:Golgi to plasma membrane protein transport"/>
    <property type="evidence" value="ECO:0007669"/>
    <property type="project" value="TreeGrafter"/>
</dbReference>
<dbReference type="EMBL" id="HG937694">
    <property type="protein sequence ID" value="CDP38402.1"/>
    <property type="molecule type" value="Genomic_DNA"/>
</dbReference>
<gene>
    <name evidence="3" type="ORF">GNLVRS02_ARAD1D33880g</name>
</gene>
<evidence type="ECO:0000313" key="3">
    <source>
        <dbReference type="EMBL" id="CDP38402.1"/>
    </source>
</evidence>
<reference evidence="3" key="1">
    <citation type="submission" date="2014-02" db="EMBL/GenBank/DDBJ databases">
        <authorList>
            <person name="Genoscope - CEA"/>
        </authorList>
    </citation>
    <scope>NUCLEOTIDE SEQUENCE</scope>
    <source>
        <strain evidence="3">LS3</strain>
    </source>
</reference>
<organism evidence="3">
    <name type="scientific">Blastobotrys adeninivorans</name>
    <name type="common">Yeast</name>
    <name type="synonym">Arxula adeninivorans</name>
    <dbReference type="NCBI Taxonomy" id="409370"/>
    <lineage>
        <taxon>Eukaryota</taxon>
        <taxon>Fungi</taxon>
        <taxon>Dikarya</taxon>
        <taxon>Ascomycota</taxon>
        <taxon>Saccharomycotina</taxon>
        <taxon>Dipodascomycetes</taxon>
        <taxon>Dipodascales</taxon>
        <taxon>Trichomonascaceae</taxon>
        <taxon>Blastobotrys</taxon>
    </lineage>
</organism>
<evidence type="ECO:0000256" key="1">
    <source>
        <dbReference type="ARBA" id="ARBA00024339"/>
    </source>
</evidence>
<comment type="similarity">
    <text evidence="1">Belongs to the PHAF1 family.</text>
</comment>
<dbReference type="AlphaFoldDB" id="A0A060THT1"/>
<sequence length="419" mass="46609">MASIKPGSSLGFLRLGMSLHSVLSTLRALPGPFSKIEVSFSKEDPVTNPVVVILDQAGLRLHFDGSQQTLRLIELVEWGKMKTMYKNTELGRQGPPTFRNIYSKTFGPTYPGKYYADTRSYILSYPGIAFRFQIDNDQVEGDDFLKYLSGPNAPPCSSMVLFHGNSWVEAYDNLFDLEDRTANGNGQGQDHGEGKGGQQEKHSESIPVSLPVSNDAGTIEINYISLDPPGDKSTIYFASHPGALSSFDIIICKTSIQEVLMTLGAPSERFFKQDTRLSIHNPAESNEEVRTDLFFNYFNLGLDICFDTQQPNPPVKKVVVHGNVPGSLPFQKYRRCRWKLPGGVTSEQKFSEYSEKYPHNKRPMVLNRTLESPGSSVELVGEVDPMEEVNDWGLTDLYGSTGCVFEVLENSAVVSLTIY</sequence>
<evidence type="ECO:0000256" key="2">
    <source>
        <dbReference type="SAM" id="MobiDB-lite"/>
    </source>
</evidence>
<dbReference type="InterPro" id="IPR005373">
    <property type="entry name" value="PHAF1"/>
</dbReference>
<proteinExistence type="inferred from homology"/>
<dbReference type="PhylomeDB" id="A0A060THT1"/>
<dbReference type="PANTHER" id="PTHR13465:SF2">
    <property type="entry name" value="PHAGOSOME ASSEMBLY FACTOR 1"/>
    <property type="match status" value="1"/>
</dbReference>
<feature type="compositionally biased region" description="Basic and acidic residues" evidence="2">
    <location>
        <begin position="190"/>
        <end position="204"/>
    </location>
</feature>
<dbReference type="PANTHER" id="PTHR13465">
    <property type="entry name" value="UPF0183 PROTEIN"/>
    <property type="match status" value="1"/>
</dbReference>
<protein>
    <submittedName>
        <fullName evidence="3">ARAD1D33880p</fullName>
    </submittedName>
</protein>
<dbReference type="Pfam" id="PF03676">
    <property type="entry name" value="PHAF1"/>
    <property type="match status" value="1"/>
</dbReference>
<feature type="region of interest" description="Disordered" evidence="2">
    <location>
        <begin position="179"/>
        <end position="209"/>
    </location>
</feature>
<name>A0A060THT1_BLAAD</name>
<accession>A0A060THT1</accession>